<dbReference type="EMBL" id="JASITI010000110">
    <property type="protein sequence ID" value="MDK9501355.1"/>
    <property type="molecule type" value="Genomic_DNA"/>
</dbReference>
<evidence type="ECO:0000313" key="3">
    <source>
        <dbReference type="Proteomes" id="UP001223390"/>
    </source>
</evidence>
<evidence type="ECO:0000313" key="2">
    <source>
        <dbReference type="EMBL" id="MDK9501355.1"/>
    </source>
</evidence>
<dbReference type="Proteomes" id="UP001223390">
    <property type="component" value="Unassembled WGS sequence"/>
</dbReference>
<keyword evidence="1" id="KW-0812">Transmembrane</keyword>
<name>A0ABT7H620_9ACTN</name>
<protein>
    <recommendedName>
        <fullName evidence="4">Histidine kinase</fullName>
    </recommendedName>
</protein>
<gene>
    <name evidence="2" type="ORF">QEZ40_000796</name>
</gene>
<accession>A0ABT7H620</accession>
<keyword evidence="1" id="KW-1133">Transmembrane helix</keyword>
<keyword evidence="3" id="KW-1185">Reference proteome</keyword>
<feature type="non-terminal residue" evidence="2">
    <location>
        <position position="69"/>
    </location>
</feature>
<comment type="caution">
    <text evidence="2">The sequence shown here is derived from an EMBL/GenBank/DDBJ whole genome shotgun (WGS) entry which is preliminary data.</text>
</comment>
<feature type="transmembrane region" description="Helical" evidence="1">
    <location>
        <begin position="38"/>
        <end position="58"/>
    </location>
</feature>
<keyword evidence="1" id="KW-0472">Membrane</keyword>
<dbReference type="RefSeq" id="WP_285346767.1">
    <property type="nucleotide sequence ID" value="NZ_JASITI010000110.1"/>
</dbReference>
<reference evidence="2 3" key="1">
    <citation type="submission" date="2023-05" db="EMBL/GenBank/DDBJ databases">
        <title>Sequencing and Assembly of Streptomyces sp. NP73.</title>
        <authorList>
            <person name="Konwar A.N."/>
            <person name="Saikia K."/>
            <person name="Thakur D."/>
        </authorList>
    </citation>
    <scope>NUCLEOTIDE SEQUENCE [LARGE SCALE GENOMIC DNA]</scope>
    <source>
        <strain evidence="2 3">NP73</strain>
    </source>
</reference>
<evidence type="ECO:0000256" key="1">
    <source>
        <dbReference type="SAM" id="Phobius"/>
    </source>
</evidence>
<organism evidence="2 3">
    <name type="scientific">Streptomyces katrae</name>
    <dbReference type="NCBI Taxonomy" id="68223"/>
    <lineage>
        <taxon>Bacteria</taxon>
        <taxon>Bacillati</taxon>
        <taxon>Actinomycetota</taxon>
        <taxon>Actinomycetes</taxon>
        <taxon>Kitasatosporales</taxon>
        <taxon>Streptomycetaceae</taxon>
        <taxon>Streptomyces</taxon>
    </lineage>
</organism>
<proteinExistence type="predicted"/>
<sequence length="69" mass="6883">MPLPRPLPQVTTTHIRVAVQVALLGWFLHGLLTPPPGAAALACGIAGLALIVLGLTALDRTPAGAAALG</sequence>
<evidence type="ECO:0008006" key="4">
    <source>
        <dbReference type="Google" id="ProtNLM"/>
    </source>
</evidence>